<sequence length="58" mass="6737">MLKIRDFEQETLHVISKLVYKPVSSNILDCQYGQPICSLSPIVPCCRRFTQPHLHCHL</sequence>
<dbReference type="Proteomes" id="UP000215914">
    <property type="component" value="Chromosome 9"/>
</dbReference>
<proteinExistence type="predicted"/>
<evidence type="ECO:0000313" key="1">
    <source>
        <dbReference type="EMBL" id="OTG13443.1"/>
    </source>
</evidence>
<reference evidence="2" key="1">
    <citation type="journal article" date="2017" name="Nature">
        <title>The sunflower genome provides insights into oil metabolism, flowering and Asterid evolution.</title>
        <authorList>
            <person name="Badouin H."/>
            <person name="Gouzy J."/>
            <person name="Grassa C.J."/>
            <person name="Murat F."/>
            <person name="Staton S.E."/>
            <person name="Cottret L."/>
            <person name="Lelandais-Briere C."/>
            <person name="Owens G.L."/>
            <person name="Carrere S."/>
            <person name="Mayjonade B."/>
            <person name="Legrand L."/>
            <person name="Gill N."/>
            <person name="Kane N.C."/>
            <person name="Bowers J.E."/>
            <person name="Hubner S."/>
            <person name="Bellec A."/>
            <person name="Berard A."/>
            <person name="Berges H."/>
            <person name="Blanchet N."/>
            <person name="Boniface M.C."/>
            <person name="Brunel D."/>
            <person name="Catrice O."/>
            <person name="Chaidir N."/>
            <person name="Claudel C."/>
            <person name="Donnadieu C."/>
            <person name="Faraut T."/>
            <person name="Fievet G."/>
            <person name="Helmstetter N."/>
            <person name="King M."/>
            <person name="Knapp S.J."/>
            <person name="Lai Z."/>
            <person name="Le Paslier M.C."/>
            <person name="Lippi Y."/>
            <person name="Lorenzon L."/>
            <person name="Mandel J.R."/>
            <person name="Marage G."/>
            <person name="Marchand G."/>
            <person name="Marquand E."/>
            <person name="Bret-Mestries E."/>
            <person name="Morien E."/>
            <person name="Nambeesan S."/>
            <person name="Nguyen T."/>
            <person name="Pegot-Espagnet P."/>
            <person name="Pouilly N."/>
            <person name="Raftis F."/>
            <person name="Sallet E."/>
            <person name="Schiex T."/>
            <person name="Thomas J."/>
            <person name="Vandecasteele C."/>
            <person name="Vares D."/>
            <person name="Vear F."/>
            <person name="Vautrin S."/>
            <person name="Crespi M."/>
            <person name="Mangin B."/>
            <person name="Burke J.M."/>
            <person name="Salse J."/>
            <person name="Munos S."/>
            <person name="Vincourt P."/>
            <person name="Rieseberg L.H."/>
            <person name="Langlade N.B."/>
        </authorList>
    </citation>
    <scope>NUCLEOTIDE SEQUENCE [LARGE SCALE GENOMIC DNA]</scope>
    <source>
        <strain evidence="2">cv. SF193</strain>
    </source>
</reference>
<dbReference type="AlphaFoldDB" id="A0A251TRT8"/>
<organism evidence="1 2">
    <name type="scientific">Helianthus annuus</name>
    <name type="common">Common sunflower</name>
    <dbReference type="NCBI Taxonomy" id="4232"/>
    <lineage>
        <taxon>Eukaryota</taxon>
        <taxon>Viridiplantae</taxon>
        <taxon>Streptophyta</taxon>
        <taxon>Embryophyta</taxon>
        <taxon>Tracheophyta</taxon>
        <taxon>Spermatophyta</taxon>
        <taxon>Magnoliopsida</taxon>
        <taxon>eudicotyledons</taxon>
        <taxon>Gunneridae</taxon>
        <taxon>Pentapetalae</taxon>
        <taxon>asterids</taxon>
        <taxon>campanulids</taxon>
        <taxon>Asterales</taxon>
        <taxon>Asteraceae</taxon>
        <taxon>Asteroideae</taxon>
        <taxon>Heliantheae alliance</taxon>
        <taxon>Heliantheae</taxon>
        <taxon>Helianthus</taxon>
    </lineage>
</organism>
<evidence type="ECO:0000313" key="2">
    <source>
        <dbReference type="Proteomes" id="UP000215914"/>
    </source>
</evidence>
<name>A0A251TRT8_HELAN</name>
<dbReference type="InParanoid" id="A0A251TRT8"/>
<keyword evidence="2" id="KW-1185">Reference proteome</keyword>
<protein>
    <submittedName>
        <fullName evidence="1">Uncharacterized protein</fullName>
    </submittedName>
</protein>
<dbReference type="EMBL" id="CM007898">
    <property type="protein sequence ID" value="OTG13443.1"/>
    <property type="molecule type" value="Genomic_DNA"/>
</dbReference>
<gene>
    <name evidence="1" type="ORF">HannXRQ_Chr09g0238191</name>
</gene>
<accession>A0A251TRT8</accession>